<dbReference type="InterPro" id="IPR025157">
    <property type="entry name" value="Hemagglutinin_rpt"/>
</dbReference>
<name>A0A0R0DA18_9GAMM</name>
<gene>
    <name evidence="1" type="ORF">ABB30_14530</name>
</gene>
<keyword evidence="2" id="KW-1185">Reference proteome</keyword>
<dbReference type="AlphaFoldDB" id="A0A0R0DA18"/>
<dbReference type="EMBL" id="LDJM01000046">
    <property type="protein sequence ID" value="KRG74227.1"/>
    <property type="molecule type" value="Genomic_DNA"/>
</dbReference>
<dbReference type="STRING" id="336566.ABB30_14530"/>
<comment type="caution">
    <text evidence="1">The sequence shown here is derived from an EMBL/GenBank/DDBJ whole genome shotgun (WGS) entry which is preliminary data.</text>
</comment>
<proteinExistence type="predicted"/>
<dbReference type="GO" id="GO:0003824">
    <property type="term" value="F:catalytic activity"/>
    <property type="evidence" value="ECO:0007669"/>
    <property type="project" value="UniProtKB-ARBA"/>
</dbReference>
<sequence>MAATGSSDTITGIQLSVGGGVRMATSEGDITLTAANIVAGQDVGIHAAGDLSIRSGQDTLGNANTSQSKAIGTVQISDTEKFSGWHRQQHEDDSAQVSQVASNIGSLGGSVNLSAGGSYSQIASNVVAAQDINITATSIELLTADETGHSSGVR</sequence>
<dbReference type="PATRIC" id="fig|336566.3.peg.2480"/>
<evidence type="ECO:0000313" key="2">
    <source>
        <dbReference type="Proteomes" id="UP000050956"/>
    </source>
</evidence>
<dbReference type="Proteomes" id="UP000050956">
    <property type="component" value="Unassembled WGS sequence"/>
</dbReference>
<dbReference type="RefSeq" id="WP_057639027.1">
    <property type="nucleotide sequence ID" value="NZ_LDJM01000046.1"/>
</dbReference>
<dbReference type="Pfam" id="PF13332">
    <property type="entry name" value="Fil_haemagg_2"/>
    <property type="match status" value="2"/>
</dbReference>
<organism evidence="1 2">
    <name type="scientific">Stenotrophomonas ginsengisoli</name>
    <dbReference type="NCBI Taxonomy" id="336566"/>
    <lineage>
        <taxon>Bacteria</taxon>
        <taxon>Pseudomonadati</taxon>
        <taxon>Pseudomonadota</taxon>
        <taxon>Gammaproteobacteria</taxon>
        <taxon>Lysobacterales</taxon>
        <taxon>Lysobacteraceae</taxon>
        <taxon>Stenotrophomonas</taxon>
    </lineage>
</organism>
<protein>
    <submittedName>
        <fullName evidence="1">Uncharacterized protein</fullName>
    </submittedName>
</protein>
<evidence type="ECO:0000313" key="1">
    <source>
        <dbReference type="EMBL" id="KRG74227.1"/>
    </source>
</evidence>
<reference evidence="1 2" key="1">
    <citation type="submission" date="2015-05" db="EMBL/GenBank/DDBJ databases">
        <title>Genome sequencing and analysis of members of genus Stenotrophomonas.</title>
        <authorList>
            <person name="Patil P.P."/>
            <person name="Midha S."/>
            <person name="Patil P.B."/>
        </authorList>
    </citation>
    <scope>NUCLEOTIDE SEQUENCE [LARGE SCALE GENOMIC DNA]</scope>
    <source>
        <strain evidence="1 2">DSM 24757</strain>
    </source>
</reference>
<accession>A0A0R0DA18</accession>